<evidence type="ECO:0000256" key="9">
    <source>
        <dbReference type="ARBA" id="ARBA00023136"/>
    </source>
</evidence>
<keyword evidence="7" id="KW-0809">Transit peptide</keyword>
<dbReference type="PROSITE" id="PS51359">
    <property type="entry name" value="COX5B_2"/>
    <property type="match status" value="1"/>
</dbReference>
<evidence type="ECO:0000256" key="3">
    <source>
        <dbReference type="ARBA" id="ARBA00010292"/>
    </source>
</evidence>
<keyword evidence="8" id="KW-0496">Mitochondrion</keyword>
<keyword evidence="6 12" id="KW-0862">Zinc</keyword>
<dbReference type="GO" id="GO:0046872">
    <property type="term" value="F:metal ion binding"/>
    <property type="evidence" value="ECO:0007669"/>
    <property type="project" value="UniProtKB-KW"/>
</dbReference>
<proteinExistence type="inferred from homology"/>
<evidence type="ECO:0000256" key="4">
    <source>
        <dbReference type="ARBA" id="ARBA00022723"/>
    </source>
</evidence>
<keyword evidence="9" id="KW-0472">Membrane</keyword>
<keyword evidence="5" id="KW-0999">Mitochondrion inner membrane</keyword>
<feature type="binding site" evidence="12">
    <location>
        <position position="130"/>
    </location>
    <ligand>
        <name>Zn(2+)</name>
        <dbReference type="ChEBI" id="CHEBI:29105"/>
    </ligand>
</feature>
<evidence type="ECO:0000256" key="7">
    <source>
        <dbReference type="ARBA" id="ARBA00022946"/>
    </source>
</evidence>
<dbReference type="GO" id="GO:0006123">
    <property type="term" value="P:mitochondrial electron transport, cytochrome c to oxygen"/>
    <property type="evidence" value="ECO:0007669"/>
    <property type="project" value="InterPro"/>
</dbReference>
<evidence type="ECO:0000256" key="10">
    <source>
        <dbReference type="ARBA" id="ARBA00031366"/>
    </source>
</evidence>
<reference evidence="13" key="1">
    <citation type="journal article" date="2020" name="Stud. Mycol.">
        <title>101 Dothideomycetes genomes: a test case for predicting lifestyles and emergence of pathogens.</title>
        <authorList>
            <person name="Haridas S."/>
            <person name="Albert R."/>
            <person name="Binder M."/>
            <person name="Bloem J."/>
            <person name="Labutti K."/>
            <person name="Salamov A."/>
            <person name="Andreopoulos B."/>
            <person name="Baker S."/>
            <person name="Barry K."/>
            <person name="Bills G."/>
            <person name="Bluhm B."/>
            <person name="Cannon C."/>
            <person name="Castanera R."/>
            <person name="Culley D."/>
            <person name="Daum C."/>
            <person name="Ezra D."/>
            <person name="Gonzalez J."/>
            <person name="Henrissat B."/>
            <person name="Kuo A."/>
            <person name="Liang C."/>
            <person name="Lipzen A."/>
            <person name="Lutzoni F."/>
            <person name="Magnuson J."/>
            <person name="Mondo S."/>
            <person name="Nolan M."/>
            <person name="Ohm R."/>
            <person name="Pangilinan J."/>
            <person name="Park H.-J."/>
            <person name="Ramirez L."/>
            <person name="Alfaro M."/>
            <person name="Sun H."/>
            <person name="Tritt A."/>
            <person name="Yoshinaga Y."/>
            <person name="Zwiers L.-H."/>
            <person name="Turgeon B."/>
            <person name="Goodwin S."/>
            <person name="Spatafora J."/>
            <person name="Crous P."/>
            <person name="Grigoriev I."/>
        </authorList>
    </citation>
    <scope>NUCLEOTIDE SEQUENCE</scope>
    <source>
        <strain evidence="13">CBS 130266</strain>
    </source>
</reference>
<keyword evidence="14" id="KW-1185">Reference proteome</keyword>
<dbReference type="EMBL" id="MU007121">
    <property type="protein sequence ID" value="KAF2419004.1"/>
    <property type="molecule type" value="Genomic_DNA"/>
</dbReference>
<gene>
    <name evidence="13" type="ORF">EJ08DRAFT_702897</name>
</gene>
<evidence type="ECO:0000313" key="13">
    <source>
        <dbReference type="EMBL" id="KAF2419004.1"/>
    </source>
</evidence>
<dbReference type="Pfam" id="PF01215">
    <property type="entry name" value="COX5B"/>
    <property type="match status" value="1"/>
</dbReference>
<comment type="subcellular location">
    <subcellularLocation>
        <location evidence="1">Mitochondrion inner membrane</location>
        <topology evidence="1">Peripheral membrane protein</topology>
        <orientation evidence="1">Matrix side</orientation>
    </subcellularLocation>
</comment>
<feature type="binding site" evidence="12">
    <location>
        <position position="146"/>
    </location>
    <ligand>
        <name>Zn(2+)</name>
        <dbReference type="ChEBI" id="CHEBI:29105"/>
    </ligand>
</feature>
<evidence type="ECO:0000256" key="2">
    <source>
        <dbReference type="ARBA" id="ARBA00004673"/>
    </source>
</evidence>
<name>A0A9P4NFC4_9PEZI</name>
<dbReference type="FunFam" id="2.60.11.10:FF:000003">
    <property type="entry name" value="Cytochrome c oxidase subunit IV"/>
    <property type="match status" value="1"/>
</dbReference>
<feature type="binding site" evidence="12">
    <location>
        <position position="149"/>
    </location>
    <ligand>
        <name>Zn(2+)</name>
        <dbReference type="ChEBI" id="CHEBI:29105"/>
    </ligand>
</feature>
<dbReference type="Proteomes" id="UP000800235">
    <property type="component" value="Unassembled WGS sequence"/>
</dbReference>
<dbReference type="CDD" id="cd00924">
    <property type="entry name" value="Cyt_c_Oxidase_Vb"/>
    <property type="match status" value="1"/>
</dbReference>
<evidence type="ECO:0000256" key="5">
    <source>
        <dbReference type="ARBA" id="ARBA00022792"/>
    </source>
</evidence>
<dbReference type="GO" id="GO:0005743">
    <property type="term" value="C:mitochondrial inner membrane"/>
    <property type="evidence" value="ECO:0007669"/>
    <property type="project" value="UniProtKB-SubCell"/>
</dbReference>
<sequence>MFLRRSALHIARQTPSRIPIATRTFASSVSRQEEKVQTPSQVITIKKFSEIKTEEDLLPPGAPPGAIATDLDQATGLERLEILGKMDGVDIFDMKPLDSSRKGTMKDPIMVKSFGDEHYIGCTGVPADTHHQLWMVVSRERPIERCSECGNVIKMEYVGPQEDPHAHDHGDHGDHHVYVEPKKMADFVRPEFR</sequence>
<dbReference type="InterPro" id="IPR036972">
    <property type="entry name" value="Cyt_c_oxidase_su5b_sf"/>
</dbReference>
<dbReference type="InterPro" id="IPR002124">
    <property type="entry name" value="Cyt_c_oxidase_su5b"/>
</dbReference>
<dbReference type="PANTHER" id="PTHR10122">
    <property type="entry name" value="CYTOCHROME C OXIDASE SUBUNIT 5B, MITOCHONDRIAL"/>
    <property type="match status" value="1"/>
</dbReference>
<dbReference type="OrthoDB" id="10249250at2759"/>
<accession>A0A9P4NFC4</accession>
<comment type="pathway">
    <text evidence="2">Energy metabolism; oxidative phosphorylation.</text>
</comment>
<organism evidence="13 14">
    <name type="scientific">Tothia fuscella</name>
    <dbReference type="NCBI Taxonomy" id="1048955"/>
    <lineage>
        <taxon>Eukaryota</taxon>
        <taxon>Fungi</taxon>
        <taxon>Dikarya</taxon>
        <taxon>Ascomycota</taxon>
        <taxon>Pezizomycotina</taxon>
        <taxon>Dothideomycetes</taxon>
        <taxon>Pleosporomycetidae</taxon>
        <taxon>Venturiales</taxon>
        <taxon>Cylindrosympodiaceae</taxon>
        <taxon>Tothia</taxon>
    </lineage>
</organism>
<keyword evidence="4 12" id="KW-0479">Metal-binding</keyword>
<protein>
    <recommendedName>
        <fullName evidence="11">Cytochrome c oxidase subunit 4, mitochondrial</fullName>
    </recommendedName>
    <alternativeName>
        <fullName evidence="10">Cytochrome c oxidase polypeptide IV</fullName>
    </alternativeName>
</protein>
<evidence type="ECO:0000256" key="1">
    <source>
        <dbReference type="ARBA" id="ARBA00004443"/>
    </source>
</evidence>
<dbReference type="PANTHER" id="PTHR10122:SF0">
    <property type="entry name" value="CYTOCHROME C OXIDASE SUBUNIT 5B, ISOFORM A-RELATED"/>
    <property type="match status" value="1"/>
</dbReference>
<evidence type="ECO:0000313" key="14">
    <source>
        <dbReference type="Proteomes" id="UP000800235"/>
    </source>
</evidence>
<comment type="similarity">
    <text evidence="3">Belongs to the cytochrome c oxidase subunit 5B family.</text>
</comment>
<feature type="binding site" evidence="12">
    <location>
        <position position="122"/>
    </location>
    <ligand>
        <name>Zn(2+)</name>
        <dbReference type="ChEBI" id="CHEBI:29105"/>
    </ligand>
</feature>
<evidence type="ECO:0000256" key="6">
    <source>
        <dbReference type="ARBA" id="ARBA00022833"/>
    </source>
</evidence>
<evidence type="ECO:0000256" key="11">
    <source>
        <dbReference type="ARBA" id="ARBA00070613"/>
    </source>
</evidence>
<dbReference type="AlphaFoldDB" id="A0A9P4NFC4"/>
<dbReference type="GO" id="GO:0045277">
    <property type="term" value="C:respiratory chain complex IV"/>
    <property type="evidence" value="ECO:0007669"/>
    <property type="project" value="InterPro"/>
</dbReference>
<dbReference type="SUPFAM" id="SSF57802">
    <property type="entry name" value="Rubredoxin-like"/>
    <property type="match status" value="1"/>
</dbReference>
<evidence type="ECO:0000256" key="12">
    <source>
        <dbReference type="PIRSR" id="PIRSR602124-2"/>
    </source>
</evidence>
<dbReference type="Gene3D" id="2.60.11.10">
    <property type="entry name" value="Cytochrome c oxidase, subunit Vb"/>
    <property type="match status" value="1"/>
</dbReference>
<comment type="caution">
    <text evidence="13">The sequence shown here is derived from an EMBL/GenBank/DDBJ whole genome shotgun (WGS) entry which is preliminary data.</text>
</comment>
<evidence type="ECO:0000256" key="8">
    <source>
        <dbReference type="ARBA" id="ARBA00023128"/>
    </source>
</evidence>